<evidence type="ECO:0000256" key="1">
    <source>
        <dbReference type="ARBA" id="ARBA00011900"/>
    </source>
</evidence>
<evidence type="ECO:0000259" key="6">
    <source>
        <dbReference type="Pfam" id="PF07669"/>
    </source>
</evidence>
<accession>A0ABU9QMK6</accession>
<keyword evidence="3 7" id="KW-0808">Transferase</keyword>
<dbReference type="InterPro" id="IPR047939">
    <property type="entry name" value="BREX_1_PglX"/>
</dbReference>
<dbReference type="PRINTS" id="PR00507">
    <property type="entry name" value="N12N6MTFRASE"/>
</dbReference>
<dbReference type="GO" id="GO:0032259">
    <property type="term" value="P:methylation"/>
    <property type="evidence" value="ECO:0007669"/>
    <property type="project" value="UniProtKB-KW"/>
</dbReference>
<dbReference type="GO" id="GO:0009007">
    <property type="term" value="F:site-specific DNA-methyltransferase (adenine-specific) activity"/>
    <property type="evidence" value="ECO:0007669"/>
    <property type="project" value="UniProtKB-EC"/>
</dbReference>
<comment type="caution">
    <text evidence="7">The sequence shown here is derived from an EMBL/GenBank/DDBJ whole genome shotgun (WGS) entry which is preliminary data.</text>
</comment>
<reference evidence="7 8" key="1">
    <citation type="submission" date="2024-01" db="EMBL/GenBank/DDBJ databases">
        <title>The diversity of rhizobia nodulating Mimosa spp. in eleven states of Brazil covering several biomes is determined by host plant, location, and edaphic factors.</title>
        <authorList>
            <person name="Rouws L."/>
            <person name="Barauna A."/>
            <person name="Beukes C."/>
            <person name="De Faria S.M."/>
            <person name="Gross E."/>
            <person name="Dos Reis Junior F.B."/>
            <person name="Simon M."/>
            <person name="Maluk M."/>
            <person name="Odee D.W."/>
            <person name="Kenicer G."/>
            <person name="Young J.P.W."/>
            <person name="Reis V.M."/>
            <person name="Zilli J."/>
            <person name="James E.K."/>
        </authorList>
    </citation>
    <scope>NUCLEOTIDE SEQUENCE [LARGE SCALE GENOMIC DNA]</scope>
    <source>
        <strain evidence="7 8">JPY77</strain>
    </source>
</reference>
<organism evidence="7 8">
    <name type="scientific">Paraburkholderia sabiae</name>
    <dbReference type="NCBI Taxonomy" id="273251"/>
    <lineage>
        <taxon>Bacteria</taxon>
        <taxon>Pseudomonadati</taxon>
        <taxon>Pseudomonadota</taxon>
        <taxon>Betaproteobacteria</taxon>
        <taxon>Burkholderiales</taxon>
        <taxon>Burkholderiaceae</taxon>
        <taxon>Paraburkholderia</taxon>
    </lineage>
</organism>
<gene>
    <name evidence="7" type="primary">pglX</name>
    <name evidence="7" type="ORF">V4C55_32785</name>
</gene>
<dbReference type="Proteomes" id="UP001494588">
    <property type="component" value="Unassembled WGS sequence"/>
</dbReference>
<name>A0ABU9QMK6_9BURK</name>
<dbReference type="RefSeq" id="WP_201659282.1">
    <property type="nucleotide sequence ID" value="NZ_CAJHCS010000034.1"/>
</dbReference>
<dbReference type="PANTHER" id="PTHR33841:SF1">
    <property type="entry name" value="DNA METHYLTRANSFERASE A"/>
    <property type="match status" value="1"/>
</dbReference>
<dbReference type="Pfam" id="PF07669">
    <property type="entry name" value="Eco57I"/>
    <property type="match status" value="1"/>
</dbReference>
<evidence type="ECO:0000256" key="4">
    <source>
        <dbReference type="ARBA" id="ARBA00022691"/>
    </source>
</evidence>
<sequence>MNKANLKVYAPQARLDFIGAVSARANLLGISTQGVAPAETRGDVAIIEGREWPVKVLAQRQKVVDSIERHGYAHSIEAIAYTWFNRFVALRFMELHDYLDHGWRVLSSRDGGQPEILRHAAELSLPGLSADRLRDMQLAGNQDNELYKLLIVAQCNELSRAMPFLFERIDDESELLLPDNLLRTDSVIAKLVAEVPEEEWEQIEAIGWLYQFYISDRKDAVIGRVVETNDIPAATQLFTPNWIVQYLVQNSVGRLWSLANPASSLKSQWPFYVDPSNQPAQELAPLTAMVASRVAEDGGSLNPESLRVFDPACGSGHILVEAYELLKQVYLERGFRLRDIPRLILEKNLYGLDIDERAAQLAGFALMMKARADDRRVFDEPPALNIFALKERGELSPSALAEPLKPYGISLEMIEGLLSTFADTKTYGSLIKIEEPLASELAAVAAGLQRAAGSGDLYAEAAAQDLLPFIGQALLLGMQFDAVLANPPYMGGKWMSRKLKAFVEARYPEGKGDLFASFDLRMLSMVREGGYLGAVQPFLWMFLSTYEDLRRALLDQASISTLVQLEYNAFEPACVPVCTFVCVKGQAEGCQGDFFDLSDFKGIENQEPRLREAIVDPSAAWRHRASNQQFHEIPGQPIAYWVSERFRQLFASGQTIEDVAFSKQGLATGENGRFIRLWHEVSIGKMGLSMDSRAEAKASGKKWFPHLKGGAFRRWYGNFETVVNWEDDGREVRAFGTENGGRARSRAQNVEFYFKPGITWSDLTSSFFGSRQVPQGFIINTVGPSLFAKSGHSLDGLLGYTNSRVFQRIVDVSLQGLHYNNGVIGSRPYVPPTHVEKVRALERELVAISRRDWDAYEGSWEFPCHPCASAEARSLDNLAAAWHAWAQAKSADVRTMLALEEANNQFFIEAYGLGEEISPTVSEEHITLVRPDRAKDAQRFVSYAIGCMMGRYSLDEPGLIYAHAGGEGFDATRYASFAADADGILPTTDLPWFDDDGAQRIREFVGALWGAERVDENIEWLAQSLGPKSDEDPDDTIRRYVADSFFRDHVQVYKKRPVYWMFSSGRQGAFQALVYMHRYNERTLARLRSVYVVPLSTKLVARIELLEKDAAAASSSSSRSKLQKQIDALRRKHAELLSFDEKLRHFADMRIQIDLDDGVKVNYAKFGELVADSKTITGGSDD</sequence>
<dbReference type="InterPro" id="IPR011639">
    <property type="entry name" value="MethylTrfase_TaqI-like_dom"/>
</dbReference>
<dbReference type="EC" id="2.1.1.72" evidence="1"/>
<dbReference type="InterPro" id="IPR002052">
    <property type="entry name" value="DNA_methylase_N6_adenine_CS"/>
</dbReference>
<dbReference type="InterPro" id="IPR029063">
    <property type="entry name" value="SAM-dependent_MTases_sf"/>
</dbReference>
<dbReference type="NCBIfam" id="NF033452">
    <property type="entry name" value="BREX_1_MTaseX"/>
    <property type="match status" value="1"/>
</dbReference>
<dbReference type="InterPro" id="IPR050953">
    <property type="entry name" value="N4_N6_ade-DNA_methylase"/>
</dbReference>
<dbReference type="PROSITE" id="PS00092">
    <property type="entry name" value="N6_MTASE"/>
    <property type="match status" value="1"/>
</dbReference>
<dbReference type="SUPFAM" id="SSF53335">
    <property type="entry name" value="S-adenosyl-L-methionine-dependent methyltransferases"/>
    <property type="match status" value="1"/>
</dbReference>
<protein>
    <recommendedName>
        <fullName evidence="1">site-specific DNA-methyltransferase (adenine-specific)</fullName>
        <ecNumber evidence="1">2.1.1.72</ecNumber>
    </recommendedName>
</protein>
<keyword evidence="8" id="KW-1185">Reference proteome</keyword>
<dbReference type="PANTHER" id="PTHR33841">
    <property type="entry name" value="DNA METHYLTRANSFERASE YEEA-RELATED"/>
    <property type="match status" value="1"/>
</dbReference>
<feature type="domain" description="Type II methyltransferase M.TaqI-like" evidence="6">
    <location>
        <begin position="347"/>
        <end position="570"/>
    </location>
</feature>
<comment type="catalytic activity">
    <reaction evidence="5">
        <text>a 2'-deoxyadenosine in DNA + S-adenosyl-L-methionine = an N(6)-methyl-2'-deoxyadenosine in DNA + S-adenosyl-L-homocysteine + H(+)</text>
        <dbReference type="Rhea" id="RHEA:15197"/>
        <dbReference type="Rhea" id="RHEA-COMP:12418"/>
        <dbReference type="Rhea" id="RHEA-COMP:12419"/>
        <dbReference type="ChEBI" id="CHEBI:15378"/>
        <dbReference type="ChEBI" id="CHEBI:57856"/>
        <dbReference type="ChEBI" id="CHEBI:59789"/>
        <dbReference type="ChEBI" id="CHEBI:90615"/>
        <dbReference type="ChEBI" id="CHEBI:90616"/>
        <dbReference type="EC" id="2.1.1.72"/>
    </reaction>
</comment>
<evidence type="ECO:0000256" key="2">
    <source>
        <dbReference type="ARBA" id="ARBA00022603"/>
    </source>
</evidence>
<keyword evidence="2 7" id="KW-0489">Methyltransferase</keyword>
<evidence type="ECO:0000313" key="8">
    <source>
        <dbReference type="Proteomes" id="UP001494588"/>
    </source>
</evidence>
<evidence type="ECO:0000256" key="3">
    <source>
        <dbReference type="ARBA" id="ARBA00022679"/>
    </source>
</evidence>
<proteinExistence type="predicted"/>
<dbReference type="Gene3D" id="3.40.50.150">
    <property type="entry name" value="Vaccinia Virus protein VP39"/>
    <property type="match status" value="1"/>
</dbReference>
<dbReference type="EMBL" id="JAZHGC010000037">
    <property type="protein sequence ID" value="MEM5290509.1"/>
    <property type="molecule type" value="Genomic_DNA"/>
</dbReference>
<evidence type="ECO:0000313" key="7">
    <source>
        <dbReference type="EMBL" id="MEM5290509.1"/>
    </source>
</evidence>
<keyword evidence="4" id="KW-0949">S-adenosyl-L-methionine</keyword>
<evidence type="ECO:0000256" key="5">
    <source>
        <dbReference type="ARBA" id="ARBA00047942"/>
    </source>
</evidence>